<dbReference type="EMBL" id="VGIY01000024">
    <property type="protein sequence ID" value="MBM3316593.1"/>
    <property type="molecule type" value="Genomic_DNA"/>
</dbReference>
<feature type="region of interest" description="Disordered" evidence="1">
    <location>
        <begin position="82"/>
        <end position="101"/>
    </location>
</feature>
<evidence type="ECO:0000313" key="2">
    <source>
        <dbReference type="EMBL" id="MBM3316593.1"/>
    </source>
</evidence>
<comment type="caution">
    <text evidence="2">The sequence shown here is derived from an EMBL/GenBank/DDBJ whole genome shotgun (WGS) entry which is preliminary data.</text>
</comment>
<evidence type="ECO:0000256" key="1">
    <source>
        <dbReference type="SAM" id="MobiDB-lite"/>
    </source>
</evidence>
<gene>
    <name evidence="2" type="ORF">FJY75_01945</name>
</gene>
<reference evidence="2" key="1">
    <citation type="submission" date="2019-03" db="EMBL/GenBank/DDBJ databases">
        <title>Lake Tanganyika Metagenome-Assembled Genomes (MAGs).</title>
        <authorList>
            <person name="Tran P."/>
        </authorList>
    </citation>
    <scope>NUCLEOTIDE SEQUENCE</scope>
    <source>
        <strain evidence="2">M_DeepCast_400m_m2_100</strain>
    </source>
</reference>
<accession>A0A938BMW4</accession>
<protein>
    <submittedName>
        <fullName evidence="2">Uncharacterized protein</fullName>
    </submittedName>
</protein>
<organism evidence="2 3">
    <name type="scientific">Eiseniibacteriota bacterium</name>
    <dbReference type="NCBI Taxonomy" id="2212470"/>
    <lineage>
        <taxon>Bacteria</taxon>
        <taxon>Candidatus Eiseniibacteriota</taxon>
    </lineage>
</organism>
<dbReference type="AlphaFoldDB" id="A0A938BMW4"/>
<dbReference type="Proteomes" id="UP000748308">
    <property type="component" value="Unassembled WGS sequence"/>
</dbReference>
<evidence type="ECO:0000313" key="3">
    <source>
        <dbReference type="Proteomes" id="UP000748308"/>
    </source>
</evidence>
<sequence length="101" mass="10469">MQKRLAELDQVEAQLVRDLGQQARSFAVRTDISHILPRIRPRGADSPQGGQVLALTAPPAAPAAERSLAMAVLDLLSGGGPVLAAQKGASPAPATGPEQDR</sequence>
<name>A0A938BMW4_UNCEI</name>
<proteinExistence type="predicted"/>